<dbReference type="PANTHER" id="PTHR11552">
    <property type="entry name" value="GLUCOSE-METHANOL-CHOLINE GMC OXIDOREDUCTASE"/>
    <property type="match status" value="1"/>
</dbReference>
<evidence type="ECO:0000259" key="7">
    <source>
        <dbReference type="PROSITE" id="PS00624"/>
    </source>
</evidence>
<dbReference type="Gene3D" id="3.50.50.60">
    <property type="entry name" value="FAD/NAD(P)-binding domain"/>
    <property type="match status" value="1"/>
</dbReference>
<feature type="domain" description="Glucose-methanol-choline oxidoreductase N-terminal" evidence="6">
    <location>
        <begin position="141"/>
        <end position="164"/>
    </location>
</feature>
<comment type="cofactor">
    <cofactor evidence="3">
        <name>FAD</name>
        <dbReference type="ChEBI" id="CHEBI:57692"/>
    </cofactor>
</comment>
<dbReference type="AlphaFoldDB" id="A0A9P0CYW7"/>
<dbReference type="Gene3D" id="3.30.560.10">
    <property type="entry name" value="Glucose Oxidase, domain 3"/>
    <property type="match status" value="1"/>
</dbReference>
<keyword evidence="9" id="KW-1185">Reference proteome</keyword>
<reference evidence="8" key="1">
    <citation type="submission" date="2022-01" db="EMBL/GenBank/DDBJ databases">
        <authorList>
            <person name="King R."/>
        </authorList>
    </citation>
    <scope>NUCLEOTIDE SEQUENCE</scope>
</reference>
<dbReference type="OrthoDB" id="269227at2759"/>
<feature type="binding site" evidence="3">
    <location>
        <position position="143"/>
    </location>
    <ligand>
        <name>FAD</name>
        <dbReference type="ChEBI" id="CHEBI:57692"/>
    </ligand>
</feature>
<dbReference type="InterPro" id="IPR012132">
    <property type="entry name" value="GMC_OxRdtase"/>
</dbReference>
<feature type="binding site" evidence="3">
    <location>
        <position position="147"/>
    </location>
    <ligand>
        <name>FAD</name>
        <dbReference type="ChEBI" id="CHEBI:57692"/>
    </ligand>
</feature>
<evidence type="ECO:0000259" key="6">
    <source>
        <dbReference type="PROSITE" id="PS00623"/>
    </source>
</evidence>
<dbReference type="SUPFAM" id="SSF54373">
    <property type="entry name" value="FAD-linked reductases, C-terminal domain"/>
    <property type="match status" value="1"/>
</dbReference>
<evidence type="ECO:0000313" key="8">
    <source>
        <dbReference type="EMBL" id="CAH1111853.1"/>
    </source>
</evidence>
<dbReference type="InterPro" id="IPR036188">
    <property type="entry name" value="FAD/NAD-bd_sf"/>
</dbReference>
<evidence type="ECO:0000313" key="9">
    <source>
        <dbReference type="Proteomes" id="UP001153636"/>
    </source>
</evidence>
<keyword evidence="3 4" id="KW-0274">FAD</keyword>
<evidence type="ECO:0000256" key="5">
    <source>
        <dbReference type="SAM" id="SignalP"/>
    </source>
</evidence>
<feature type="binding site" evidence="3">
    <location>
        <position position="280"/>
    </location>
    <ligand>
        <name>FAD</name>
        <dbReference type="ChEBI" id="CHEBI:57692"/>
    </ligand>
</feature>
<dbReference type="SUPFAM" id="SSF51905">
    <property type="entry name" value="FAD/NAD(P)-binding domain"/>
    <property type="match status" value="1"/>
</dbReference>
<dbReference type="Proteomes" id="UP001153636">
    <property type="component" value="Chromosome 6"/>
</dbReference>
<dbReference type="PANTHER" id="PTHR11552:SF158">
    <property type="entry name" value="GH23626P-RELATED"/>
    <property type="match status" value="1"/>
</dbReference>
<feature type="binding site" evidence="3">
    <location>
        <begin position="151"/>
        <end position="154"/>
    </location>
    <ligand>
        <name>FAD</name>
        <dbReference type="ChEBI" id="CHEBI:57692"/>
    </ligand>
</feature>
<feature type="active site" description="Proton acceptor" evidence="2">
    <location>
        <position position="591"/>
    </location>
</feature>
<dbReference type="PROSITE" id="PS00624">
    <property type="entry name" value="GMC_OXRED_2"/>
    <property type="match status" value="1"/>
</dbReference>
<dbReference type="EMBL" id="OV651818">
    <property type="protein sequence ID" value="CAH1111853.1"/>
    <property type="molecule type" value="Genomic_DNA"/>
</dbReference>
<evidence type="ECO:0000256" key="3">
    <source>
        <dbReference type="PIRSR" id="PIRSR000137-2"/>
    </source>
</evidence>
<feature type="active site" description="Proton donor" evidence="2">
    <location>
        <position position="548"/>
    </location>
</feature>
<gene>
    <name evidence="8" type="ORF">PSYICH_LOCUS11752</name>
</gene>
<dbReference type="GO" id="GO:0050660">
    <property type="term" value="F:flavin adenine dinucleotide binding"/>
    <property type="evidence" value="ECO:0007669"/>
    <property type="project" value="InterPro"/>
</dbReference>
<evidence type="ECO:0000256" key="4">
    <source>
        <dbReference type="RuleBase" id="RU003968"/>
    </source>
</evidence>
<keyword evidence="4" id="KW-0285">Flavoprotein</keyword>
<feature type="domain" description="Glucose-methanol-choline oxidoreductase N-terminal" evidence="7">
    <location>
        <begin position="315"/>
        <end position="329"/>
    </location>
</feature>
<comment type="similarity">
    <text evidence="1 4">Belongs to the GMC oxidoreductase family.</text>
</comment>
<proteinExistence type="inferred from homology"/>
<organism evidence="8 9">
    <name type="scientific">Psylliodes chrysocephalus</name>
    <dbReference type="NCBI Taxonomy" id="3402493"/>
    <lineage>
        <taxon>Eukaryota</taxon>
        <taxon>Metazoa</taxon>
        <taxon>Ecdysozoa</taxon>
        <taxon>Arthropoda</taxon>
        <taxon>Hexapoda</taxon>
        <taxon>Insecta</taxon>
        <taxon>Pterygota</taxon>
        <taxon>Neoptera</taxon>
        <taxon>Endopterygota</taxon>
        <taxon>Coleoptera</taxon>
        <taxon>Polyphaga</taxon>
        <taxon>Cucujiformia</taxon>
        <taxon>Chrysomeloidea</taxon>
        <taxon>Chrysomelidae</taxon>
        <taxon>Galerucinae</taxon>
        <taxon>Alticini</taxon>
        <taxon>Psylliodes</taxon>
    </lineage>
</organism>
<dbReference type="InterPro" id="IPR007867">
    <property type="entry name" value="GMC_OxRtase_C"/>
</dbReference>
<accession>A0A9P0CYW7</accession>
<dbReference type="GO" id="GO:0016614">
    <property type="term" value="F:oxidoreductase activity, acting on CH-OH group of donors"/>
    <property type="evidence" value="ECO:0007669"/>
    <property type="project" value="InterPro"/>
</dbReference>
<sequence length="614" mass="68946">MCFIRKIIVFFCMINSLRADTVEDFYKYVTEEFKNIQSYQVPTDNKNVFTTCDSKIRHYGHFDFIIVGAGSAGAVLANRLSEIKDWKILILEAGGDLTKFSDVPGFNNYLQQTDMNWGYMTSSQKTCCQGMENNQCVYPRGKVIGGTSTLNGGVYARGTPEDYAEWVNLGNPGWSYEECLPYFKKSEFVALKNYDKPYHGTSGVLYVNQTSPPSAIAEAFLNANLEKGLSEIDYNGKQQLGVSRIQFNIKDNLHQNSAHAFLNPIRNTRKNLKLILNAAVNKLLMNGNKVKGVTFVKDGVLYKAKASKEVILSAGSINTPQLLLLSGIGPANDLIKLGIPVQNNLPAVGKHLQDHPLFVNMYFRTNVSAPNHTLQDNLERYRHGMTPLTNGAGLEQLAFLNFQNEKNPKAEIEMITFAPPFSVPGDLKAAYNFQEKFRKVYEKYNTMTDISIIISLMKPKSEGSVTLRTNSILDFPSININYFTDPNNEDLETMYQGIKYALSLEQTAAFKHIGAHYIGEQPGCEHLISRDREYWYCALRHMTSTEYHPSSTTKMGPSPTDSVVDRNGLVHNMRNLRIVDAGIIPTITRGHLNAAIYMIAEKISDAIKKIHQKL</sequence>
<dbReference type="PROSITE" id="PS00623">
    <property type="entry name" value="GMC_OXRED_1"/>
    <property type="match status" value="1"/>
</dbReference>
<feature type="signal peptide" evidence="5">
    <location>
        <begin position="1"/>
        <end position="19"/>
    </location>
</feature>
<keyword evidence="5" id="KW-0732">Signal</keyword>
<dbReference type="PIRSF" id="PIRSF000137">
    <property type="entry name" value="Alcohol_oxidase"/>
    <property type="match status" value="1"/>
</dbReference>
<protein>
    <recommendedName>
        <fullName evidence="6 7">Glucose-methanol-choline oxidoreductase N-terminal domain-containing protein</fullName>
    </recommendedName>
</protein>
<dbReference type="Pfam" id="PF00732">
    <property type="entry name" value="GMC_oxred_N"/>
    <property type="match status" value="1"/>
</dbReference>
<feature type="chain" id="PRO_5040127304" description="Glucose-methanol-choline oxidoreductase N-terminal domain-containing protein" evidence="5">
    <location>
        <begin position="20"/>
        <end position="614"/>
    </location>
</feature>
<dbReference type="Pfam" id="PF05199">
    <property type="entry name" value="GMC_oxred_C"/>
    <property type="match status" value="1"/>
</dbReference>
<evidence type="ECO:0000256" key="2">
    <source>
        <dbReference type="PIRSR" id="PIRSR000137-1"/>
    </source>
</evidence>
<evidence type="ECO:0000256" key="1">
    <source>
        <dbReference type="ARBA" id="ARBA00010790"/>
    </source>
</evidence>
<dbReference type="InterPro" id="IPR000172">
    <property type="entry name" value="GMC_OxRdtase_N"/>
</dbReference>
<name>A0A9P0CYW7_9CUCU</name>